<feature type="transmembrane region" description="Helical" evidence="8">
    <location>
        <begin position="380"/>
        <end position="405"/>
    </location>
</feature>
<feature type="transmembrane region" description="Helical" evidence="8">
    <location>
        <begin position="347"/>
        <end position="368"/>
    </location>
</feature>
<keyword evidence="3 7" id="KW-0813">Transport</keyword>
<keyword evidence="6 7" id="KW-0472">Membrane</keyword>
<evidence type="ECO:0000256" key="8">
    <source>
        <dbReference type="SAM" id="Phobius"/>
    </source>
</evidence>
<feature type="transmembrane region" description="Helical" evidence="8">
    <location>
        <begin position="203"/>
        <end position="221"/>
    </location>
</feature>
<evidence type="ECO:0000256" key="2">
    <source>
        <dbReference type="ARBA" id="ARBA00008974"/>
    </source>
</evidence>
<evidence type="ECO:0000256" key="1">
    <source>
        <dbReference type="ARBA" id="ARBA00004141"/>
    </source>
</evidence>
<feature type="transmembrane region" description="Helical" evidence="8">
    <location>
        <begin position="242"/>
        <end position="266"/>
    </location>
</feature>
<feature type="transmembrane region" description="Helical" evidence="8">
    <location>
        <begin position="104"/>
        <end position="130"/>
    </location>
</feature>
<proteinExistence type="inferred from homology"/>
<evidence type="ECO:0000256" key="4">
    <source>
        <dbReference type="ARBA" id="ARBA00022692"/>
    </source>
</evidence>
<organism evidence="9 10">
    <name type="scientific">Thermacetogenium phaeum (strain ATCC BAA-254 / DSM 26808 / PB)</name>
    <dbReference type="NCBI Taxonomy" id="1089553"/>
    <lineage>
        <taxon>Bacteria</taxon>
        <taxon>Bacillati</taxon>
        <taxon>Bacillota</taxon>
        <taxon>Clostridia</taxon>
        <taxon>Thermoanaerobacterales</taxon>
        <taxon>Thermoanaerobacteraceae</taxon>
        <taxon>Thermacetogenium</taxon>
    </lineage>
</organism>
<protein>
    <submittedName>
        <fullName evidence="9">Permease for cytosine/purines, uracil, thiamine, allantoin</fullName>
    </submittedName>
</protein>
<accession>K4LFG6</accession>
<dbReference type="STRING" id="1089553.Tph_c05590"/>
<dbReference type="PIRSF" id="PIRSF002744">
    <property type="entry name" value="Pur-cyt_permease"/>
    <property type="match status" value="1"/>
</dbReference>
<dbReference type="OrthoDB" id="9809167at2"/>
<feature type="transmembrane region" description="Helical" evidence="8">
    <location>
        <begin position="168"/>
        <end position="191"/>
    </location>
</feature>
<dbReference type="Proteomes" id="UP000000467">
    <property type="component" value="Chromosome"/>
</dbReference>
<keyword evidence="4 8" id="KW-0812">Transmembrane</keyword>
<dbReference type="RefSeq" id="WP_015049715.1">
    <property type="nucleotide sequence ID" value="NC_018870.1"/>
</dbReference>
<comment type="similarity">
    <text evidence="2 7">Belongs to the purine-cytosine permease (2.A.39) family.</text>
</comment>
<name>K4LFG6_THEPS</name>
<keyword evidence="5 8" id="KW-1133">Transmembrane helix</keyword>
<evidence type="ECO:0000313" key="10">
    <source>
        <dbReference type="Proteomes" id="UP000000467"/>
    </source>
</evidence>
<dbReference type="Gene3D" id="1.10.4160.10">
    <property type="entry name" value="Hydantoin permease"/>
    <property type="match status" value="1"/>
</dbReference>
<dbReference type="InterPro" id="IPR026030">
    <property type="entry name" value="Pur-cyt_permease_Fcy2/21/22"/>
</dbReference>
<dbReference type="PANTHER" id="PTHR31806:SF1">
    <property type="entry name" value="PURINE-CYTOSINE PERMEASE FCY2-RELATED"/>
    <property type="match status" value="1"/>
</dbReference>
<feature type="transmembrane region" description="Helical" evidence="8">
    <location>
        <begin position="319"/>
        <end position="341"/>
    </location>
</feature>
<feature type="transmembrane region" description="Helical" evidence="8">
    <location>
        <begin position="417"/>
        <end position="434"/>
    </location>
</feature>
<sequence length="457" mass="49147">MEKVYEEKVLEVEPFGIEPIPKQERHGRARQLFTLWFASNLNVVTWFTGFLGIEFGLSLKYAVLAIIIGNLLGGVLLALASAVGPQLGRPLIPGSRRAFGKVGVVGLSFLNLVNNIGWLAVNLVLAVMAFRKIVPSLGYHPALLILTVATMLIAVYGYNFIHTFAHWMSIVIGALFLAMTVISVSNLPHLLSGAESAAGGVDWGMFILAVAVAFSYQISYCPIGSDYSRYLPESTPRVKAWLATYLGCVTVCIWLEILGALTATLGMHAGPMDFFARLMGVFTVPALIAVILSIMPINAMAVYSGGLAALAMGIPMKRWVAALVTAGIGALLISFGGGHLAETYKNFLLLLSYWIAPWLGVVLCDIFFNRQPEAERNGSGWPGIVSFICGVVISIPFMSSVLYTGPIARNYLGGADISYFLSMTVTALLYLIIIKAKNAVKKETLTARAPVGAAGME</sequence>
<evidence type="ECO:0000256" key="3">
    <source>
        <dbReference type="ARBA" id="ARBA00022448"/>
    </source>
</evidence>
<comment type="subcellular location">
    <subcellularLocation>
        <location evidence="1">Membrane</location>
        <topology evidence="1">Multi-pass membrane protein</topology>
    </subcellularLocation>
</comment>
<gene>
    <name evidence="9" type="primary">yxlA</name>
    <name evidence="9" type="ordered locus">Tph_c05590</name>
</gene>
<dbReference type="HOGENOM" id="CLU_026016_3_0_9"/>
<feature type="transmembrane region" description="Helical" evidence="8">
    <location>
        <begin position="286"/>
        <end position="312"/>
    </location>
</feature>
<evidence type="ECO:0000313" key="9">
    <source>
        <dbReference type="EMBL" id="AFV10797.1"/>
    </source>
</evidence>
<dbReference type="AlphaFoldDB" id="K4LFG6"/>
<feature type="transmembrane region" description="Helical" evidence="8">
    <location>
        <begin position="32"/>
        <end position="53"/>
    </location>
</feature>
<keyword evidence="10" id="KW-1185">Reference proteome</keyword>
<dbReference type="eggNOG" id="COG1457">
    <property type="taxonomic scope" value="Bacteria"/>
</dbReference>
<feature type="transmembrane region" description="Helical" evidence="8">
    <location>
        <begin position="142"/>
        <end position="161"/>
    </location>
</feature>
<evidence type="ECO:0000256" key="7">
    <source>
        <dbReference type="PIRNR" id="PIRNR002744"/>
    </source>
</evidence>
<evidence type="ECO:0000256" key="6">
    <source>
        <dbReference type="ARBA" id="ARBA00023136"/>
    </source>
</evidence>
<dbReference type="InterPro" id="IPR001248">
    <property type="entry name" value="Pur-cyt_permease"/>
</dbReference>
<dbReference type="PANTHER" id="PTHR31806">
    <property type="entry name" value="PURINE-CYTOSINE PERMEASE FCY2-RELATED"/>
    <property type="match status" value="1"/>
</dbReference>
<dbReference type="GO" id="GO:0022857">
    <property type="term" value="F:transmembrane transporter activity"/>
    <property type="evidence" value="ECO:0007669"/>
    <property type="project" value="InterPro"/>
</dbReference>
<reference evidence="9 10" key="1">
    <citation type="journal article" date="2012" name="BMC Genomics">
        <title>Genome-guided analysis of physiological and morphological traits of the fermentative acetate oxidizer Thermacetogenium phaeum.</title>
        <authorList>
            <person name="Oehler D."/>
            <person name="Poehlein A."/>
            <person name="Leimbach A."/>
            <person name="Muller N."/>
            <person name="Daniel R."/>
            <person name="Gottschalk G."/>
            <person name="Schink B."/>
        </authorList>
    </citation>
    <scope>NUCLEOTIDE SEQUENCE [LARGE SCALE GENOMIC DNA]</scope>
    <source>
        <strain evidence="10">ATCC BAA-254 / DSM 26808 / PB</strain>
    </source>
</reference>
<dbReference type="Pfam" id="PF02133">
    <property type="entry name" value="Transp_cyt_pur"/>
    <property type="match status" value="1"/>
</dbReference>
<dbReference type="GO" id="GO:0005886">
    <property type="term" value="C:plasma membrane"/>
    <property type="evidence" value="ECO:0007669"/>
    <property type="project" value="TreeGrafter"/>
</dbReference>
<dbReference type="KEGG" id="tpz:Tph_c05590"/>
<evidence type="ECO:0000256" key="5">
    <source>
        <dbReference type="ARBA" id="ARBA00022989"/>
    </source>
</evidence>
<dbReference type="EMBL" id="CP003732">
    <property type="protein sequence ID" value="AFV10797.1"/>
    <property type="molecule type" value="Genomic_DNA"/>
</dbReference>
<feature type="transmembrane region" description="Helical" evidence="8">
    <location>
        <begin position="59"/>
        <end position="83"/>
    </location>
</feature>